<name>A0A9W9WDW2_9EURO</name>
<gene>
    <name evidence="1" type="ORF">N7530_011447</name>
</gene>
<reference evidence="1" key="2">
    <citation type="journal article" date="2023" name="IMA Fungus">
        <title>Comparative genomic study of the Penicillium genus elucidates a diverse pangenome and 15 lateral gene transfer events.</title>
        <authorList>
            <person name="Petersen C."/>
            <person name="Sorensen T."/>
            <person name="Nielsen M.R."/>
            <person name="Sondergaard T.E."/>
            <person name="Sorensen J.L."/>
            <person name="Fitzpatrick D.A."/>
            <person name="Frisvad J.C."/>
            <person name="Nielsen K.L."/>
        </authorList>
    </citation>
    <scope>NUCLEOTIDE SEQUENCE</scope>
    <source>
        <strain evidence="1">IBT 17660</strain>
    </source>
</reference>
<dbReference type="Proteomes" id="UP001147760">
    <property type="component" value="Unassembled WGS sequence"/>
</dbReference>
<sequence length="258" mass="29725">MFYWWIWHPGNDWNDWEVKVFLENEPNVSKVFKFKGVEQVYDFSNLIHLKDKRILSEQLSTIFYSEESSVEIYYLLFEQSNAAWWLQSMEYATQNGEALANDLEQFGLFLGNCLDDGTQACLLAHKSSLQAIDKDGQQPSLMEAWTITKPNAPPPADYSISFINWSKGTFKLYGWALDYSNIWDVILQLPSDSMPPGVTQTLSWYIREAGTILMPTDYHFGWMILSIQGKWQPYFFGIGIEAPVQFWGIGKAPPILGD</sequence>
<accession>A0A9W9WDW2</accession>
<evidence type="ECO:0000313" key="1">
    <source>
        <dbReference type="EMBL" id="KAJ5456173.1"/>
    </source>
</evidence>
<dbReference type="EMBL" id="JAPWDO010000009">
    <property type="protein sequence ID" value="KAJ5456173.1"/>
    <property type="molecule type" value="Genomic_DNA"/>
</dbReference>
<proteinExistence type="predicted"/>
<keyword evidence="2" id="KW-1185">Reference proteome</keyword>
<organism evidence="1 2">
    <name type="scientific">Penicillium desertorum</name>
    <dbReference type="NCBI Taxonomy" id="1303715"/>
    <lineage>
        <taxon>Eukaryota</taxon>
        <taxon>Fungi</taxon>
        <taxon>Dikarya</taxon>
        <taxon>Ascomycota</taxon>
        <taxon>Pezizomycotina</taxon>
        <taxon>Eurotiomycetes</taxon>
        <taxon>Eurotiomycetidae</taxon>
        <taxon>Eurotiales</taxon>
        <taxon>Aspergillaceae</taxon>
        <taxon>Penicillium</taxon>
    </lineage>
</organism>
<dbReference type="OrthoDB" id="3026153at2759"/>
<comment type="caution">
    <text evidence="1">The sequence shown here is derived from an EMBL/GenBank/DDBJ whole genome shotgun (WGS) entry which is preliminary data.</text>
</comment>
<protein>
    <submittedName>
        <fullName evidence="1">Uncharacterized protein</fullName>
    </submittedName>
</protein>
<dbReference type="AlphaFoldDB" id="A0A9W9WDW2"/>
<reference evidence="1" key="1">
    <citation type="submission" date="2022-12" db="EMBL/GenBank/DDBJ databases">
        <authorList>
            <person name="Petersen C."/>
        </authorList>
    </citation>
    <scope>NUCLEOTIDE SEQUENCE</scope>
    <source>
        <strain evidence="1">IBT 17660</strain>
    </source>
</reference>
<evidence type="ECO:0000313" key="2">
    <source>
        <dbReference type="Proteomes" id="UP001147760"/>
    </source>
</evidence>